<gene>
    <name evidence="1" type="ORF">LCGC14_2137670</name>
</gene>
<evidence type="ECO:0000313" key="1">
    <source>
        <dbReference type="EMBL" id="KKL67170.1"/>
    </source>
</evidence>
<accession>A0A0F9GCE5</accession>
<name>A0A0F9GCE5_9ZZZZ</name>
<comment type="caution">
    <text evidence="1">The sequence shown here is derived from an EMBL/GenBank/DDBJ whole genome shotgun (WGS) entry which is preliminary data.</text>
</comment>
<sequence length="43" mass="4992">MKEIGVELSWVIMNVEIENDELICTHFGEISHPITDKTFKCLK</sequence>
<dbReference type="EMBL" id="LAZR01026959">
    <property type="protein sequence ID" value="KKL67170.1"/>
    <property type="molecule type" value="Genomic_DNA"/>
</dbReference>
<protein>
    <submittedName>
        <fullName evidence="1">Uncharacterized protein</fullName>
    </submittedName>
</protein>
<organism evidence="1">
    <name type="scientific">marine sediment metagenome</name>
    <dbReference type="NCBI Taxonomy" id="412755"/>
    <lineage>
        <taxon>unclassified sequences</taxon>
        <taxon>metagenomes</taxon>
        <taxon>ecological metagenomes</taxon>
    </lineage>
</organism>
<proteinExistence type="predicted"/>
<reference evidence="1" key="1">
    <citation type="journal article" date="2015" name="Nature">
        <title>Complex archaea that bridge the gap between prokaryotes and eukaryotes.</title>
        <authorList>
            <person name="Spang A."/>
            <person name="Saw J.H."/>
            <person name="Jorgensen S.L."/>
            <person name="Zaremba-Niedzwiedzka K."/>
            <person name="Martijn J."/>
            <person name="Lind A.E."/>
            <person name="van Eijk R."/>
            <person name="Schleper C."/>
            <person name="Guy L."/>
            <person name="Ettema T.J."/>
        </authorList>
    </citation>
    <scope>NUCLEOTIDE SEQUENCE</scope>
</reference>
<dbReference type="AlphaFoldDB" id="A0A0F9GCE5"/>